<dbReference type="Proteomes" id="UP000291084">
    <property type="component" value="Chromosome 10"/>
</dbReference>
<feature type="compositionally biased region" description="Polar residues" evidence="1">
    <location>
        <begin position="12"/>
        <end position="21"/>
    </location>
</feature>
<evidence type="ECO:0000313" key="3">
    <source>
        <dbReference type="Proteomes" id="UP000291084"/>
    </source>
</evidence>
<organism evidence="2 3">
    <name type="scientific">Vigna angularis var. angularis</name>
    <dbReference type="NCBI Taxonomy" id="157739"/>
    <lineage>
        <taxon>Eukaryota</taxon>
        <taxon>Viridiplantae</taxon>
        <taxon>Streptophyta</taxon>
        <taxon>Embryophyta</taxon>
        <taxon>Tracheophyta</taxon>
        <taxon>Spermatophyta</taxon>
        <taxon>Magnoliopsida</taxon>
        <taxon>eudicotyledons</taxon>
        <taxon>Gunneridae</taxon>
        <taxon>Pentapetalae</taxon>
        <taxon>rosids</taxon>
        <taxon>fabids</taxon>
        <taxon>Fabales</taxon>
        <taxon>Fabaceae</taxon>
        <taxon>Papilionoideae</taxon>
        <taxon>50 kb inversion clade</taxon>
        <taxon>NPAAA clade</taxon>
        <taxon>indigoferoid/millettioid clade</taxon>
        <taxon>Phaseoleae</taxon>
        <taxon>Vigna</taxon>
    </lineage>
</organism>
<gene>
    <name evidence="2" type="primary">Vigan.10G228800</name>
    <name evidence="2" type="ORF">VIGAN_10228800</name>
</gene>
<name>A0A0S3T6W9_PHAAN</name>
<evidence type="ECO:0000313" key="2">
    <source>
        <dbReference type="EMBL" id="BAU00675.1"/>
    </source>
</evidence>
<feature type="region of interest" description="Disordered" evidence="1">
    <location>
        <begin position="1"/>
        <end position="61"/>
    </location>
</feature>
<keyword evidence="3" id="KW-1185">Reference proteome</keyword>
<accession>A0A0S3T6W9</accession>
<reference evidence="2 3" key="1">
    <citation type="journal article" date="2015" name="Sci. Rep.">
        <title>The power of single molecule real-time sequencing technology in the de novo assembly of a eukaryotic genome.</title>
        <authorList>
            <person name="Sakai H."/>
            <person name="Naito K."/>
            <person name="Ogiso-Tanaka E."/>
            <person name="Takahashi Y."/>
            <person name="Iseki K."/>
            <person name="Muto C."/>
            <person name="Satou K."/>
            <person name="Teruya K."/>
            <person name="Shiroma A."/>
            <person name="Shimoji M."/>
            <person name="Hirano T."/>
            <person name="Itoh T."/>
            <person name="Kaga A."/>
            <person name="Tomooka N."/>
        </authorList>
    </citation>
    <scope>NUCLEOTIDE SEQUENCE [LARGE SCALE GENOMIC DNA]</scope>
    <source>
        <strain evidence="3">cv. Shumari</strain>
    </source>
</reference>
<dbReference type="EMBL" id="AP015043">
    <property type="protein sequence ID" value="BAU00675.1"/>
    <property type="molecule type" value="Genomic_DNA"/>
</dbReference>
<evidence type="ECO:0000256" key="1">
    <source>
        <dbReference type="SAM" id="MobiDB-lite"/>
    </source>
</evidence>
<proteinExistence type="predicted"/>
<protein>
    <submittedName>
        <fullName evidence="2">Uncharacterized protein</fullName>
    </submittedName>
</protein>
<sequence length="159" mass="17583">MWISTRMAHTSLPESTQSDSVSMARLSRRPRSTTRPSSTADSAGRPGSKEGSAMGENSVKMEREPSLGLSLYGLTSWAETKVTTWVWPKWTSAEPSCLASLMVSLRWSEGRRPSTRRSDRRAASMNLLSLRGIRQLFASLCSISDTSASQYLGFRANLF</sequence>
<dbReference type="AlphaFoldDB" id="A0A0S3T6W9"/>